<dbReference type="PANTHER" id="PTHR43792">
    <property type="entry name" value="GNAT FAMILY, PUTATIVE (AFU_ORTHOLOGUE AFUA_3G00765)-RELATED-RELATED"/>
    <property type="match status" value="1"/>
</dbReference>
<sequence>MRTLKTAALILEPQTAEHAEAMFVVLRDPAIYEFENAPPVSADWLHARFLRLEARASPDGAEQWLNWVIRLTASQQLAGYVQATITDQHALIAYELSSAHWGKGIARAAVSAVLQELAQHYGIKQYFAILKRHNIRSKKLLDRLGFVQASATELLMLNPDADENAMFRKTYESGPDWPDPHHPSGHSSKGAGRPK</sequence>
<dbReference type="Proteomes" id="UP001596473">
    <property type="component" value="Unassembled WGS sequence"/>
</dbReference>
<dbReference type="EC" id="2.3.-.-" evidence="3"/>
<reference evidence="4" key="1">
    <citation type="journal article" date="2019" name="Int. J. Syst. Evol. Microbiol.">
        <title>The Global Catalogue of Microorganisms (GCM) 10K type strain sequencing project: providing services to taxonomists for standard genome sequencing and annotation.</title>
        <authorList>
            <consortium name="The Broad Institute Genomics Platform"/>
            <consortium name="The Broad Institute Genome Sequencing Center for Infectious Disease"/>
            <person name="Wu L."/>
            <person name="Ma J."/>
        </authorList>
    </citation>
    <scope>NUCLEOTIDE SEQUENCE [LARGE SCALE GENOMIC DNA]</scope>
    <source>
        <strain evidence="4">CCUG 62945</strain>
    </source>
</reference>
<dbReference type="InterPro" id="IPR051531">
    <property type="entry name" value="N-acetyltransferase"/>
</dbReference>
<keyword evidence="3" id="KW-0012">Acyltransferase</keyword>
<dbReference type="Gene3D" id="3.40.630.30">
    <property type="match status" value="1"/>
</dbReference>
<evidence type="ECO:0000256" key="1">
    <source>
        <dbReference type="SAM" id="MobiDB-lite"/>
    </source>
</evidence>
<feature type="region of interest" description="Disordered" evidence="1">
    <location>
        <begin position="170"/>
        <end position="195"/>
    </location>
</feature>
<feature type="domain" description="N-acetyltransferase" evidence="2">
    <location>
        <begin position="32"/>
        <end position="169"/>
    </location>
</feature>
<dbReference type="InterPro" id="IPR016181">
    <property type="entry name" value="Acyl_CoA_acyltransferase"/>
</dbReference>
<dbReference type="Pfam" id="PF13302">
    <property type="entry name" value="Acetyltransf_3"/>
    <property type="match status" value="1"/>
</dbReference>
<name>A0ABW2R1I9_9NEIS</name>
<evidence type="ECO:0000259" key="2">
    <source>
        <dbReference type="PROSITE" id="PS51186"/>
    </source>
</evidence>
<comment type="caution">
    <text evidence="3">The sequence shown here is derived from an EMBL/GenBank/DDBJ whole genome shotgun (WGS) entry which is preliminary data.</text>
</comment>
<dbReference type="PROSITE" id="PS51186">
    <property type="entry name" value="GNAT"/>
    <property type="match status" value="1"/>
</dbReference>
<evidence type="ECO:0000313" key="3">
    <source>
        <dbReference type="EMBL" id="MFC7421645.1"/>
    </source>
</evidence>
<dbReference type="RefSeq" id="WP_380189186.1">
    <property type="nucleotide sequence ID" value="NZ_JBHTBQ010000039.1"/>
</dbReference>
<proteinExistence type="predicted"/>
<gene>
    <name evidence="3" type="ORF">ACFQNF_17425</name>
</gene>
<organism evidence="3 4">
    <name type="scientific">Iodobacter arcticus</name>
    <dbReference type="NCBI Taxonomy" id="590593"/>
    <lineage>
        <taxon>Bacteria</taxon>
        <taxon>Pseudomonadati</taxon>
        <taxon>Pseudomonadota</taxon>
        <taxon>Betaproteobacteria</taxon>
        <taxon>Neisseriales</taxon>
        <taxon>Chitinibacteraceae</taxon>
        <taxon>Iodobacter</taxon>
    </lineage>
</organism>
<keyword evidence="4" id="KW-1185">Reference proteome</keyword>
<dbReference type="GO" id="GO:0016746">
    <property type="term" value="F:acyltransferase activity"/>
    <property type="evidence" value="ECO:0007669"/>
    <property type="project" value="UniProtKB-KW"/>
</dbReference>
<protein>
    <submittedName>
        <fullName evidence="3">GNAT family N-acetyltransferase</fullName>
        <ecNumber evidence="3">2.3.-.-</ecNumber>
    </submittedName>
</protein>
<keyword evidence="3" id="KW-0808">Transferase</keyword>
<dbReference type="EMBL" id="JBHTBQ010000039">
    <property type="protein sequence ID" value="MFC7421645.1"/>
    <property type="molecule type" value="Genomic_DNA"/>
</dbReference>
<dbReference type="SUPFAM" id="SSF55729">
    <property type="entry name" value="Acyl-CoA N-acyltransferases (Nat)"/>
    <property type="match status" value="1"/>
</dbReference>
<dbReference type="PANTHER" id="PTHR43792:SF1">
    <property type="entry name" value="N-ACETYLTRANSFERASE DOMAIN-CONTAINING PROTEIN"/>
    <property type="match status" value="1"/>
</dbReference>
<accession>A0ABW2R1I9</accession>
<dbReference type="InterPro" id="IPR000182">
    <property type="entry name" value="GNAT_dom"/>
</dbReference>
<evidence type="ECO:0000313" key="4">
    <source>
        <dbReference type="Proteomes" id="UP001596473"/>
    </source>
</evidence>